<dbReference type="RefSeq" id="WP_154483210.1">
    <property type="nucleotide sequence ID" value="NZ_JAHLOA010000005.1"/>
</dbReference>
<evidence type="ECO:0000313" key="4">
    <source>
        <dbReference type="EMBL" id="MSS42794.1"/>
    </source>
</evidence>
<dbReference type="Pfam" id="PF08664">
    <property type="entry name" value="YcbB"/>
    <property type="match status" value="1"/>
</dbReference>
<feature type="domain" description="Response regulatory" evidence="2">
    <location>
        <begin position="2"/>
        <end position="118"/>
    </location>
</feature>
<dbReference type="InterPro" id="IPR011006">
    <property type="entry name" value="CheY-like_superfamily"/>
</dbReference>
<dbReference type="AlphaFoldDB" id="A0A844FFM3"/>
<dbReference type="Gene3D" id="3.40.50.2300">
    <property type="match status" value="1"/>
</dbReference>
<reference evidence="4 5" key="1">
    <citation type="submission" date="2019-08" db="EMBL/GenBank/DDBJ databases">
        <title>In-depth cultivation of the pig gut microbiome towards novel bacterial diversity and tailored functional studies.</title>
        <authorList>
            <person name="Wylensek D."/>
            <person name="Hitch T.C.A."/>
            <person name="Clavel T."/>
        </authorList>
    </citation>
    <scope>NUCLEOTIDE SEQUENCE [LARGE SCALE GENOMIC DNA]</scope>
    <source>
        <strain evidence="4 5">Med78-601-WT-4W-RMD-3</strain>
    </source>
</reference>
<evidence type="ECO:0000259" key="2">
    <source>
        <dbReference type="PROSITE" id="PS50110"/>
    </source>
</evidence>
<evidence type="ECO:0000256" key="1">
    <source>
        <dbReference type="PROSITE-ProRule" id="PRU00169"/>
    </source>
</evidence>
<keyword evidence="6" id="KW-1185">Reference proteome</keyword>
<gene>
    <name evidence="4" type="ORF">FYJ27_03475</name>
    <name evidence="3" type="ORF">L0P62_02830</name>
</gene>
<dbReference type="Proteomes" id="UP000462760">
    <property type="component" value="Unassembled WGS sequence"/>
</dbReference>
<comment type="caution">
    <text evidence="4">The sequence shown here is derived from an EMBL/GenBank/DDBJ whole genome shotgun (WGS) entry which is preliminary data.</text>
</comment>
<dbReference type="InterPro" id="IPR052048">
    <property type="entry name" value="ST_Response_Regulator"/>
</dbReference>
<evidence type="ECO:0000313" key="5">
    <source>
        <dbReference type="Proteomes" id="UP000462760"/>
    </source>
</evidence>
<feature type="modified residue" description="4-aspartylphosphate" evidence="1">
    <location>
        <position position="53"/>
    </location>
</feature>
<protein>
    <submittedName>
        <fullName evidence="4">Response regulator</fullName>
    </submittedName>
</protein>
<dbReference type="InterPro" id="IPR013972">
    <property type="entry name" value="YcbB"/>
</dbReference>
<name>A0A844FFM3_9FIRM</name>
<dbReference type="OrthoDB" id="1684633at2"/>
<evidence type="ECO:0000313" key="6">
    <source>
        <dbReference type="Proteomes" id="UP001108123"/>
    </source>
</evidence>
<proteinExistence type="predicted"/>
<dbReference type="Pfam" id="PF00072">
    <property type="entry name" value="Response_reg"/>
    <property type="match status" value="1"/>
</dbReference>
<dbReference type="PANTHER" id="PTHR43228">
    <property type="entry name" value="TWO-COMPONENT RESPONSE REGULATOR"/>
    <property type="match status" value="1"/>
</dbReference>
<organism evidence="4 5">
    <name type="scientific">Anaerosalibacter bizertensis</name>
    <dbReference type="NCBI Taxonomy" id="932217"/>
    <lineage>
        <taxon>Bacteria</taxon>
        <taxon>Bacillati</taxon>
        <taxon>Bacillota</taxon>
        <taxon>Tissierellia</taxon>
        <taxon>Tissierellales</taxon>
        <taxon>Sporanaerobacteraceae</taxon>
        <taxon>Anaerosalibacter</taxon>
    </lineage>
</organism>
<dbReference type="GO" id="GO:0000160">
    <property type="term" value="P:phosphorelay signal transduction system"/>
    <property type="evidence" value="ECO:0007669"/>
    <property type="project" value="InterPro"/>
</dbReference>
<reference evidence="3" key="2">
    <citation type="submission" date="2022-01" db="EMBL/GenBank/DDBJ databases">
        <title>Collection of gut derived symbiotic bacterial strains cultured from healthy donors.</title>
        <authorList>
            <person name="Lin H."/>
            <person name="Kohout C."/>
            <person name="Waligurski E."/>
            <person name="Pamer E.G."/>
        </authorList>
    </citation>
    <scope>NUCLEOTIDE SEQUENCE</scope>
    <source>
        <strain evidence="3">MSK.14.39</strain>
    </source>
</reference>
<dbReference type="PROSITE" id="PS50110">
    <property type="entry name" value="RESPONSE_REGULATORY"/>
    <property type="match status" value="1"/>
</dbReference>
<dbReference type="PANTHER" id="PTHR43228:SF8">
    <property type="entry name" value="TRANSCRIPTIONAL REGULATORY PROTEIN GLNL"/>
    <property type="match status" value="1"/>
</dbReference>
<sequence>MRIFILDDDANVIRILEKIIHDRSLGTVVGKAMDGKEGYEKIESLKPDLILIDLLMPGEDGISIVRKLKSVYSNMEFIMISQVSSKDMVEKAYKHGVEYYIYKPINALEVEIIIKKVKERMQIDKTLMKIQELFSDKEVSIENRDEKDSCEQCIKNILKKLGIMGEKGSYDIIKVCEYIINNNVDISNMTIRNLCNNFSENPKSMEQRMRRTIAVAMSNIASLGIEDYMNDIFVEYSSSLFNFEQVKKEMDFIRGKNQRGGSVNTKKFIAGLITHCENKNN</sequence>
<dbReference type="SUPFAM" id="SSF52172">
    <property type="entry name" value="CheY-like"/>
    <property type="match status" value="1"/>
</dbReference>
<dbReference type="EMBL" id="VULR01000003">
    <property type="protein sequence ID" value="MSS42794.1"/>
    <property type="molecule type" value="Genomic_DNA"/>
</dbReference>
<evidence type="ECO:0000313" key="3">
    <source>
        <dbReference type="EMBL" id="MCG4564375.1"/>
    </source>
</evidence>
<accession>A0A844FFM3</accession>
<dbReference type="EMBL" id="JAKNID010000005">
    <property type="protein sequence ID" value="MCG4564375.1"/>
    <property type="molecule type" value="Genomic_DNA"/>
</dbReference>
<dbReference type="SMART" id="SM00448">
    <property type="entry name" value="REC"/>
    <property type="match status" value="1"/>
</dbReference>
<dbReference type="Proteomes" id="UP001108123">
    <property type="component" value="Unassembled WGS sequence"/>
</dbReference>
<keyword evidence="1" id="KW-0597">Phosphoprotein</keyword>
<dbReference type="InterPro" id="IPR001789">
    <property type="entry name" value="Sig_transdc_resp-reg_receiver"/>
</dbReference>